<evidence type="ECO:0000313" key="2">
    <source>
        <dbReference type="Proteomes" id="UP001345219"/>
    </source>
</evidence>
<reference evidence="1 2" key="1">
    <citation type="journal article" date="2023" name="Hortic Res">
        <title>Pangenome of water caltrop reveals structural variations and asymmetric subgenome divergence after allopolyploidization.</title>
        <authorList>
            <person name="Zhang X."/>
            <person name="Chen Y."/>
            <person name="Wang L."/>
            <person name="Yuan Y."/>
            <person name="Fang M."/>
            <person name="Shi L."/>
            <person name="Lu R."/>
            <person name="Comes H.P."/>
            <person name="Ma Y."/>
            <person name="Chen Y."/>
            <person name="Huang G."/>
            <person name="Zhou Y."/>
            <person name="Zheng Z."/>
            <person name="Qiu Y."/>
        </authorList>
    </citation>
    <scope>NUCLEOTIDE SEQUENCE [LARGE SCALE GENOMIC DNA]</scope>
    <source>
        <tissue evidence="1">Roots</tissue>
    </source>
</reference>
<protein>
    <submittedName>
        <fullName evidence="1">Uncharacterized protein</fullName>
    </submittedName>
</protein>
<organism evidence="1 2">
    <name type="scientific">Trapa incisa</name>
    <dbReference type="NCBI Taxonomy" id="236973"/>
    <lineage>
        <taxon>Eukaryota</taxon>
        <taxon>Viridiplantae</taxon>
        <taxon>Streptophyta</taxon>
        <taxon>Embryophyta</taxon>
        <taxon>Tracheophyta</taxon>
        <taxon>Spermatophyta</taxon>
        <taxon>Magnoliopsida</taxon>
        <taxon>eudicotyledons</taxon>
        <taxon>Gunneridae</taxon>
        <taxon>Pentapetalae</taxon>
        <taxon>rosids</taxon>
        <taxon>malvids</taxon>
        <taxon>Myrtales</taxon>
        <taxon>Lythraceae</taxon>
        <taxon>Trapa</taxon>
    </lineage>
</organism>
<evidence type="ECO:0000313" key="1">
    <source>
        <dbReference type="EMBL" id="KAK4758018.1"/>
    </source>
</evidence>
<dbReference type="AlphaFoldDB" id="A0AAN7K5J8"/>
<dbReference type="Proteomes" id="UP001345219">
    <property type="component" value="Chromosome 15"/>
</dbReference>
<sequence>MVSAGDNINLHSTSLRGFITNLEDNLQTELELLLQAYPSQGINERQNGLNIYRYGSAPPTVEASLSALGGILGDSGVGDGNKRASNMNPTACENDILSHPAYLSYTIHLRMSTRDCLLLSCPRRTGGQCKDFKLVHPPWEEWRISGIIHLWKMGTVHPCSQFNLGIPDFQYINLRMI</sequence>
<dbReference type="EMBL" id="JAXIOK010000012">
    <property type="protein sequence ID" value="KAK4758018.1"/>
    <property type="molecule type" value="Genomic_DNA"/>
</dbReference>
<keyword evidence="2" id="KW-1185">Reference proteome</keyword>
<proteinExistence type="predicted"/>
<gene>
    <name evidence="1" type="ORF">SAY87_019319</name>
</gene>
<comment type="caution">
    <text evidence="1">The sequence shown here is derived from an EMBL/GenBank/DDBJ whole genome shotgun (WGS) entry which is preliminary data.</text>
</comment>
<accession>A0AAN7K5J8</accession>
<name>A0AAN7K5J8_9MYRT</name>